<evidence type="ECO:0000313" key="12">
    <source>
        <dbReference type="EMBL" id="KJB25593.1"/>
    </source>
</evidence>
<organism evidence="12 13">
    <name type="scientific">Gossypium raimondii</name>
    <name type="common">Peruvian cotton</name>
    <name type="synonym">Gossypium klotzschianum subsp. raimondii</name>
    <dbReference type="NCBI Taxonomy" id="29730"/>
    <lineage>
        <taxon>Eukaryota</taxon>
        <taxon>Viridiplantae</taxon>
        <taxon>Streptophyta</taxon>
        <taxon>Embryophyta</taxon>
        <taxon>Tracheophyta</taxon>
        <taxon>Spermatophyta</taxon>
        <taxon>Magnoliopsida</taxon>
        <taxon>eudicotyledons</taxon>
        <taxon>Gunneridae</taxon>
        <taxon>Pentapetalae</taxon>
        <taxon>rosids</taxon>
        <taxon>malvids</taxon>
        <taxon>Malvales</taxon>
        <taxon>Malvaceae</taxon>
        <taxon>Malvoideae</taxon>
        <taxon>Gossypium</taxon>
    </lineage>
</organism>
<protein>
    <recommendedName>
        <fullName evidence="14">Cytochrome P450</fullName>
    </recommendedName>
</protein>
<dbReference type="SUPFAM" id="SSF48264">
    <property type="entry name" value="Cytochrome P450"/>
    <property type="match status" value="1"/>
</dbReference>
<sequence length="237" mass="27279">MGSSEVDMSVEFQNLTGDVISRAAFGSNFDEGRLIFLLQKEQGRLFLQSQMKTNFPLLRFLPTKVNKRMKHMNREVGSLPTRIIEKRKKFIRAGDHKDNLLSLFLNSNLNEVEVNKNSGAGMSMADVIEEYKLVYFTGQEITTNLLTLTMIVLNMHNEWQERAREEVLQVSGNNKPDYDDLNGLKIVNMILLEVMRLYPSTSLIRCTKKETKLGNMSLPAKVQLFMPLHLVHRDKEQ</sequence>
<proteinExistence type="inferred from homology"/>
<dbReference type="GO" id="GO:0005506">
    <property type="term" value="F:iron ion binding"/>
    <property type="evidence" value="ECO:0007669"/>
    <property type="project" value="InterPro"/>
</dbReference>
<keyword evidence="4" id="KW-0349">Heme</keyword>
<dbReference type="InterPro" id="IPR050665">
    <property type="entry name" value="Cytochrome_P450_Monooxygen"/>
</dbReference>
<dbReference type="eggNOG" id="KOG0157">
    <property type="taxonomic scope" value="Eukaryota"/>
</dbReference>
<dbReference type="PANTHER" id="PTHR24282">
    <property type="entry name" value="CYTOCHROME P450 FAMILY MEMBER"/>
    <property type="match status" value="1"/>
</dbReference>
<keyword evidence="13" id="KW-1185">Reference proteome</keyword>
<dbReference type="EMBL" id="CM001743">
    <property type="protein sequence ID" value="KJB25593.1"/>
    <property type="molecule type" value="Genomic_DNA"/>
</dbReference>
<dbReference type="STRING" id="29730.A0A0D2PF53"/>
<evidence type="ECO:0000256" key="2">
    <source>
        <dbReference type="ARBA" id="ARBA00004167"/>
    </source>
</evidence>
<evidence type="ECO:0000256" key="10">
    <source>
        <dbReference type="ARBA" id="ARBA00023033"/>
    </source>
</evidence>
<keyword evidence="8" id="KW-0560">Oxidoreductase</keyword>
<dbReference type="AlphaFoldDB" id="A0A0D2PF53"/>
<dbReference type="Gene3D" id="1.10.630.10">
    <property type="entry name" value="Cytochrome P450"/>
    <property type="match status" value="1"/>
</dbReference>
<keyword evidence="10" id="KW-0503">Monooxygenase</keyword>
<evidence type="ECO:0000256" key="4">
    <source>
        <dbReference type="ARBA" id="ARBA00022617"/>
    </source>
</evidence>
<evidence type="ECO:0000256" key="7">
    <source>
        <dbReference type="ARBA" id="ARBA00022989"/>
    </source>
</evidence>
<evidence type="ECO:0000256" key="6">
    <source>
        <dbReference type="ARBA" id="ARBA00022723"/>
    </source>
</evidence>
<dbReference type="InterPro" id="IPR001128">
    <property type="entry name" value="Cyt_P450"/>
</dbReference>
<evidence type="ECO:0008006" key="14">
    <source>
        <dbReference type="Google" id="ProtNLM"/>
    </source>
</evidence>
<keyword evidence="6" id="KW-0479">Metal-binding</keyword>
<accession>A0A0D2PF53</accession>
<evidence type="ECO:0000256" key="8">
    <source>
        <dbReference type="ARBA" id="ARBA00023002"/>
    </source>
</evidence>
<dbReference type="Proteomes" id="UP000032304">
    <property type="component" value="Chromosome 4"/>
</dbReference>
<evidence type="ECO:0000313" key="13">
    <source>
        <dbReference type="Proteomes" id="UP000032304"/>
    </source>
</evidence>
<keyword evidence="9" id="KW-0408">Iron</keyword>
<keyword evidence="5" id="KW-0812">Transmembrane</keyword>
<keyword evidence="7" id="KW-1133">Transmembrane helix</keyword>
<dbReference type="PANTHER" id="PTHR24282:SF247">
    <property type="entry name" value="11-OXO-BETA-AMYRIN 30-OXIDASE-LIKE"/>
    <property type="match status" value="1"/>
</dbReference>
<evidence type="ECO:0000256" key="1">
    <source>
        <dbReference type="ARBA" id="ARBA00001971"/>
    </source>
</evidence>
<comment type="cofactor">
    <cofactor evidence="1">
        <name>heme</name>
        <dbReference type="ChEBI" id="CHEBI:30413"/>
    </cofactor>
</comment>
<dbReference type="OMA" id="SANLMIT"/>
<dbReference type="InterPro" id="IPR036396">
    <property type="entry name" value="Cyt_P450_sf"/>
</dbReference>
<gene>
    <name evidence="12" type="ORF">B456_004G198400</name>
</gene>
<evidence type="ECO:0000256" key="5">
    <source>
        <dbReference type="ARBA" id="ARBA00022692"/>
    </source>
</evidence>
<dbReference type="GO" id="GO:0004497">
    <property type="term" value="F:monooxygenase activity"/>
    <property type="evidence" value="ECO:0007669"/>
    <property type="project" value="UniProtKB-KW"/>
</dbReference>
<dbReference type="GO" id="GO:0020037">
    <property type="term" value="F:heme binding"/>
    <property type="evidence" value="ECO:0007669"/>
    <property type="project" value="InterPro"/>
</dbReference>
<dbReference type="Pfam" id="PF00067">
    <property type="entry name" value="p450"/>
    <property type="match status" value="1"/>
</dbReference>
<reference evidence="12 13" key="1">
    <citation type="journal article" date="2012" name="Nature">
        <title>Repeated polyploidization of Gossypium genomes and the evolution of spinnable cotton fibres.</title>
        <authorList>
            <person name="Paterson A.H."/>
            <person name="Wendel J.F."/>
            <person name="Gundlach H."/>
            <person name="Guo H."/>
            <person name="Jenkins J."/>
            <person name="Jin D."/>
            <person name="Llewellyn D."/>
            <person name="Showmaker K.C."/>
            <person name="Shu S."/>
            <person name="Udall J."/>
            <person name="Yoo M.J."/>
            <person name="Byers R."/>
            <person name="Chen W."/>
            <person name="Doron-Faigenboim A."/>
            <person name="Duke M.V."/>
            <person name="Gong L."/>
            <person name="Grimwood J."/>
            <person name="Grover C."/>
            <person name="Grupp K."/>
            <person name="Hu G."/>
            <person name="Lee T.H."/>
            <person name="Li J."/>
            <person name="Lin L."/>
            <person name="Liu T."/>
            <person name="Marler B.S."/>
            <person name="Page J.T."/>
            <person name="Roberts A.W."/>
            <person name="Romanel E."/>
            <person name="Sanders W.S."/>
            <person name="Szadkowski E."/>
            <person name="Tan X."/>
            <person name="Tang H."/>
            <person name="Xu C."/>
            <person name="Wang J."/>
            <person name="Wang Z."/>
            <person name="Zhang D."/>
            <person name="Zhang L."/>
            <person name="Ashrafi H."/>
            <person name="Bedon F."/>
            <person name="Bowers J.E."/>
            <person name="Brubaker C.L."/>
            <person name="Chee P.W."/>
            <person name="Das S."/>
            <person name="Gingle A.R."/>
            <person name="Haigler C.H."/>
            <person name="Harker D."/>
            <person name="Hoffmann L.V."/>
            <person name="Hovav R."/>
            <person name="Jones D.C."/>
            <person name="Lemke C."/>
            <person name="Mansoor S."/>
            <person name="ur Rahman M."/>
            <person name="Rainville L.N."/>
            <person name="Rambani A."/>
            <person name="Reddy U.K."/>
            <person name="Rong J.K."/>
            <person name="Saranga Y."/>
            <person name="Scheffler B.E."/>
            <person name="Scheffler J.A."/>
            <person name="Stelly D.M."/>
            <person name="Triplett B.A."/>
            <person name="Van Deynze A."/>
            <person name="Vaslin M.F."/>
            <person name="Waghmare V.N."/>
            <person name="Walford S.A."/>
            <person name="Wright R.J."/>
            <person name="Zaki E.A."/>
            <person name="Zhang T."/>
            <person name="Dennis E.S."/>
            <person name="Mayer K.F."/>
            <person name="Peterson D.G."/>
            <person name="Rokhsar D.S."/>
            <person name="Wang X."/>
            <person name="Schmutz J."/>
        </authorList>
    </citation>
    <scope>NUCLEOTIDE SEQUENCE [LARGE SCALE GENOMIC DNA]</scope>
</reference>
<comment type="similarity">
    <text evidence="3">Belongs to the cytochrome P450 family.</text>
</comment>
<comment type="subcellular location">
    <subcellularLocation>
        <location evidence="2">Membrane</location>
        <topology evidence="2">Single-pass membrane protein</topology>
    </subcellularLocation>
</comment>
<evidence type="ECO:0000256" key="3">
    <source>
        <dbReference type="ARBA" id="ARBA00010617"/>
    </source>
</evidence>
<evidence type="ECO:0000256" key="11">
    <source>
        <dbReference type="ARBA" id="ARBA00023136"/>
    </source>
</evidence>
<dbReference type="GO" id="GO:0016020">
    <property type="term" value="C:membrane"/>
    <property type="evidence" value="ECO:0007669"/>
    <property type="project" value="UniProtKB-SubCell"/>
</dbReference>
<keyword evidence="11" id="KW-0472">Membrane</keyword>
<name>A0A0D2PF53_GOSRA</name>
<dbReference type="Gramene" id="KJB25593">
    <property type="protein sequence ID" value="KJB25593"/>
    <property type="gene ID" value="B456_004G198400"/>
</dbReference>
<evidence type="ECO:0000256" key="9">
    <source>
        <dbReference type="ARBA" id="ARBA00023004"/>
    </source>
</evidence>
<dbReference type="GO" id="GO:0016705">
    <property type="term" value="F:oxidoreductase activity, acting on paired donors, with incorporation or reduction of molecular oxygen"/>
    <property type="evidence" value="ECO:0007669"/>
    <property type="project" value="InterPro"/>
</dbReference>